<sequence length="72" mass="7816">MGRCASDQEIWGSSRVRSHVRVRCRLNALLSVTQHCISFLRRGGGRALGHLQADSALCHGTGEVQNLALCQA</sequence>
<gene>
    <name evidence="1" type="ORF">Pcinc_030003</name>
</gene>
<dbReference type="EMBL" id="JAWQEG010003825">
    <property type="protein sequence ID" value="KAK3864301.1"/>
    <property type="molecule type" value="Genomic_DNA"/>
</dbReference>
<name>A0AAE1EZN4_PETCI</name>
<proteinExistence type="predicted"/>
<organism evidence="1 2">
    <name type="scientific">Petrolisthes cinctipes</name>
    <name type="common">Flat porcelain crab</name>
    <dbReference type="NCBI Taxonomy" id="88211"/>
    <lineage>
        <taxon>Eukaryota</taxon>
        <taxon>Metazoa</taxon>
        <taxon>Ecdysozoa</taxon>
        <taxon>Arthropoda</taxon>
        <taxon>Crustacea</taxon>
        <taxon>Multicrustacea</taxon>
        <taxon>Malacostraca</taxon>
        <taxon>Eumalacostraca</taxon>
        <taxon>Eucarida</taxon>
        <taxon>Decapoda</taxon>
        <taxon>Pleocyemata</taxon>
        <taxon>Anomura</taxon>
        <taxon>Galatheoidea</taxon>
        <taxon>Porcellanidae</taxon>
        <taxon>Petrolisthes</taxon>
    </lineage>
</organism>
<evidence type="ECO:0000313" key="1">
    <source>
        <dbReference type="EMBL" id="KAK3864301.1"/>
    </source>
</evidence>
<dbReference type="AlphaFoldDB" id="A0AAE1EZN4"/>
<accession>A0AAE1EZN4</accession>
<dbReference type="Proteomes" id="UP001286313">
    <property type="component" value="Unassembled WGS sequence"/>
</dbReference>
<keyword evidence="2" id="KW-1185">Reference proteome</keyword>
<comment type="caution">
    <text evidence="1">The sequence shown here is derived from an EMBL/GenBank/DDBJ whole genome shotgun (WGS) entry which is preliminary data.</text>
</comment>
<protein>
    <submittedName>
        <fullName evidence="1">Uncharacterized protein</fullName>
    </submittedName>
</protein>
<evidence type="ECO:0000313" key="2">
    <source>
        <dbReference type="Proteomes" id="UP001286313"/>
    </source>
</evidence>
<reference evidence="1" key="1">
    <citation type="submission" date="2023-10" db="EMBL/GenBank/DDBJ databases">
        <title>Genome assemblies of two species of porcelain crab, Petrolisthes cinctipes and Petrolisthes manimaculis (Anomura: Porcellanidae).</title>
        <authorList>
            <person name="Angst P."/>
        </authorList>
    </citation>
    <scope>NUCLEOTIDE SEQUENCE</scope>
    <source>
        <strain evidence="1">PB745_01</strain>
        <tissue evidence="1">Gill</tissue>
    </source>
</reference>